<feature type="compositionally biased region" description="Basic and acidic residues" evidence="2">
    <location>
        <begin position="777"/>
        <end position="798"/>
    </location>
</feature>
<feature type="compositionally biased region" description="Basic and acidic residues" evidence="2">
    <location>
        <begin position="1521"/>
        <end position="1537"/>
    </location>
</feature>
<feature type="compositionally biased region" description="Polar residues" evidence="2">
    <location>
        <begin position="528"/>
        <end position="538"/>
    </location>
</feature>
<proteinExistence type="predicted"/>
<feature type="compositionally biased region" description="Polar residues" evidence="2">
    <location>
        <begin position="510"/>
        <end position="520"/>
    </location>
</feature>
<feature type="compositionally biased region" description="Polar residues" evidence="2">
    <location>
        <begin position="1047"/>
        <end position="1070"/>
    </location>
</feature>
<feature type="compositionally biased region" description="Basic residues" evidence="2">
    <location>
        <begin position="263"/>
        <end position="276"/>
    </location>
</feature>
<feature type="compositionally biased region" description="Basic and acidic residues" evidence="2">
    <location>
        <begin position="1473"/>
        <end position="1508"/>
    </location>
</feature>
<feature type="compositionally biased region" description="Acidic residues" evidence="2">
    <location>
        <begin position="170"/>
        <end position="181"/>
    </location>
</feature>
<feature type="compositionally biased region" description="Polar residues" evidence="2">
    <location>
        <begin position="1338"/>
        <end position="1348"/>
    </location>
</feature>
<dbReference type="Proteomes" id="UP001519460">
    <property type="component" value="Unassembled WGS sequence"/>
</dbReference>
<feature type="domain" description="C3H1-type" evidence="3">
    <location>
        <begin position="51"/>
        <end position="79"/>
    </location>
</feature>
<dbReference type="PROSITE" id="PS50103">
    <property type="entry name" value="ZF_C3H1"/>
    <property type="match status" value="1"/>
</dbReference>
<dbReference type="InterPro" id="IPR040427">
    <property type="entry name" value="Flacc"/>
</dbReference>
<feature type="compositionally biased region" description="Basic and acidic residues" evidence="2">
    <location>
        <begin position="669"/>
        <end position="686"/>
    </location>
</feature>
<accession>A0ABD0KCI3</accession>
<name>A0ABD0KCI3_9CAEN</name>
<feature type="compositionally biased region" description="Basic and acidic residues" evidence="2">
    <location>
        <begin position="963"/>
        <end position="1034"/>
    </location>
</feature>
<feature type="compositionally biased region" description="Basic and acidic residues" evidence="2">
    <location>
        <begin position="1286"/>
        <end position="1310"/>
    </location>
</feature>
<keyword evidence="1" id="KW-0479">Metal-binding</keyword>
<feature type="compositionally biased region" description="Basic and acidic residues" evidence="2">
    <location>
        <begin position="1227"/>
        <end position="1269"/>
    </location>
</feature>
<evidence type="ECO:0000256" key="1">
    <source>
        <dbReference type="PROSITE-ProRule" id="PRU00723"/>
    </source>
</evidence>
<feature type="compositionally biased region" description="Basic and acidic residues" evidence="2">
    <location>
        <begin position="544"/>
        <end position="570"/>
    </location>
</feature>
<dbReference type="EMBL" id="JACVVK020000203">
    <property type="protein sequence ID" value="KAK7484825.1"/>
    <property type="molecule type" value="Genomic_DNA"/>
</dbReference>
<feature type="compositionally biased region" description="Basic and acidic residues" evidence="2">
    <location>
        <begin position="737"/>
        <end position="762"/>
    </location>
</feature>
<dbReference type="PANTHER" id="PTHR38563">
    <property type="entry name" value="FL(2)D-ASSOCIATED COMPLEX COMPONENT"/>
    <property type="match status" value="1"/>
</dbReference>
<feature type="compositionally biased region" description="Basic and acidic residues" evidence="2">
    <location>
        <begin position="470"/>
        <end position="503"/>
    </location>
</feature>
<feature type="compositionally biased region" description="Basic and acidic residues" evidence="2">
    <location>
        <begin position="183"/>
        <end position="193"/>
    </location>
</feature>
<feature type="compositionally biased region" description="Acidic residues" evidence="2">
    <location>
        <begin position="1669"/>
        <end position="1688"/>
    </location>
</feature>
<dbReference type="Pfam" id="PF00642">
    <property type="entry name" value="zf-CCCH"/>
    <property type="match status" value="1"/>
</dbReference>
<gene>
    <name evidence="4" type="ORF">BaRGS_00023868</name>
</gene>
<dbReference type="SMART" id="SM00356">
    <property type="entry name" value="ZnF_C3H1"/>
    <property type="match status" value="1"/>
</dbReference>
<organism evidence="4 5">
    <name type="scientific">Batillaria attramentaria</name>
    <dbReference type="NCBI Taxonomy" id="370345"/>
    <lineage>
        <taxon>Eukaryota</taxon>
        <taxon>Metazoa</taxon>
        <taxon>Spiralia</taxon>
        <taxon>Lophotrochozoa</taxon>
        <taxon>Mollusca</taxon>
        <taxon>Gastropoda</taxon>
        <taxon>Caenogastropoda</taxon>
        <taxon>Sorbeoconcha</taxon>
        <taxon>Cerithioidea</taxon>
        <taxon>Batillariidae</taxon>
        <taxon>Batillaria</taxon>
    </lineage>
</organism>
<evidence type="ECO:0000256" key="2">
    <source>
        <dbReference type="SAM" id="MobiDB-lite"/>
    </source>
</evidence>
<sequence>MSSKSKRRVTVDTGNAVSEDSEKRKPSVFERLGPGGGQRKYSEYEAGSAGDRGEKKCRPYLLTGECPYGSTCKYKHVQLSSRKSKSSREGEGSPENLRLKLKGQQSERSSEKRRDSDSESADRTTSRSRRDKDPESRDKSGGHDRSRRDKETKIRSQVVVKKSSGNQGSDDSDASNEDWFESLDYKKEPELEQKLQQLQRELSQLDEEGVETGPAQKKQVAPAHSGSDSSPDLGRSGSGRRPSPHEKRSVSPGGYEAEEDGGHKKHKKNKKEKHRSVTPPPEPPRSKKKDTESETPRVQSSSSGHDKGISTPPSRSKRSRSSSSNGSVSPPRSKDSKDKGQIKAKAKKKKARGGKDVIGSTSDESPAKSKKWLSPLMKTLKLKKAKSSSSTTEIKEMVEDDEAAKRRSPTPQPSQRSHSQEFLAEDPMPPSRLHDSGNRDRGRSLEKKKGKGKRSVSPRAQSSDKGGSSKRGDTKRGSSFDRSKKWSEPAEKEGRKGLGDDRRKRPATPPRQSELYSPSQLDRESPYREQSASRSRQGVASDAGRGERDFTRDDSRRGERDSRRGDKFEARPQTPPSEHQSADRYGRRGDGDSFDQYGQDRGRFDSDRNRGDFREGRGQEGDTDRDQRGRRIDRFGREGMARSRSKTDTVGRDSSFDRQETARAAGSRDQSRDGREGRDGGGERNRSLASNRGDSRELRDSGRGNLTEGKYGIGGFGGDSQRRGGQWDQSGRSSEWVGDRGEPPRDIGRDGGRMDDRGRDVRGVGTGGGGTGGGGRMYRDDSRDSLRGGDRRGRDMPPEGRQPPMDARADSRLDRGDNRLERGDSRGEGRVDRGIDRGEGRIDRGDRSLDRSGEGRMERRDRSLDRSDSRLDRGENRLDRGDNRMERGDNRMDRRRGEPHTPPFEQRGFRGRQSGVPGASEGRGGMRGMGDRSPGDGRGFEFNRRGGREGQMVRYNEPQSDFRQMRDERGFRDEFPEGNLLRDRRGDQMDRFDVLDGRDARDARPRGRGFDEPRDDRSVGRGPGDDRISRDRMPRRGGMYEFDQRPASANSDNRNASDMSPVDSRQSQQRRGPLLPTPAEEAQRRGAYDSERGGRDATRDGRDDRGRRDQRDAEFGLDSDRASLSGRGGGRDSSRDGRDAVWDRNSVRERDMGKDARDAGRDLSRDASRDTLQGGRQSERRGRISPSDVTAESDRGRDRSREDSRRDSPARREGSKTRDSVSGQDLDSSKRHADKDDDRERDRKDGPRDKVEVSDARSTRSADDVRETASPRGRRSAAEMGGKAASLRDMRDSQSDGKRSPGRSRGKDRSPLALTRSSSADRRQPKKARSLSPKQRKLTPQPTSSSSREMADKLRSPSAKSRSPTGKHGVMDSDTAPSRTGRRARSRSPGGAKRKLEDRSRSPATTKPKDDTKSPVPKRQRDESRSPGRRSSRHPSPAGSQHSRSSHTSERRRRLASSHRDGDGRFSSQNRDSPARRDRDRDRDTSGRHEQKTAAESERDEADRSDSRKRGRSPPWSRGADGGDRKRWRASDGKSGDIPEPWGDAGDELGKQGASKSAPRGAGGPTDFGDDLDPSRLDFAKVSPAAAASAALPADKGGRRPRSDSVGSRGSHRGNEDGRAAHEGWAERRDEVGSRAVSGAGADAENQAELSGNLDGGDDSKDAGLGNMLDDDEYEEISSDEGDFDTEEDKQGQNIVSILDIDWASLAKEPAPKQTTGSLLRRFHPASIFHEIGISRALAGDALFDKVKAICDEGVKTNAQKGKDVEEKSDDKENAEKPKESSSASAKMATSLHHDVPILHMSSVRQTRDRANLLRNLGPFRRALCARRDLEIRRQLCKVDKVSF</sequence>
<dbReference type="InterPro" id="IPR000571">
    <property type="entry name" value="Znf_CCCH"/>
</dbReference>
<evidence type="ECO:0000313" key="5">
    <source>
        <dbReference type="Proteomes" id="UP001519460"/>
    </source>
</evidence>
<feature type="compositionally biased region" description="Basic and acidic residues" evidence="2">
    <location>
        <begin position="1129"/>
        <end position="1169"/>
    </location>
</feature>
<feature type="compositionally biased region" description="Basic and acidic residues" evidence="2">
    <location>
        <begin position="1760"/>
        <end position="1780"/>
    </location>
</feature>
<dbReference type="PANTHER" id="PTHR38563:SF1">
    <property type="entry name" value="FL(2)D-ASSOCIATED COMPLEX COMPONENT"/>
    <property type="match status" value="1"/>
</dbReference>
<feature type="compositionally biased region" description="Basic and acidic residues" evidence="2">
    <location>
        <begin position="1613"/>
        <end position="1633"/>
    </location>
</feature>
<feature type="compositionally biased region" description="Basic and acidic residues" evidence="2">
    <location>
        <begin position="580"/>
        <end position="591"/>
    </location>
</feature>
<feature type="compositionally biased region" description="Basic and acidic residues" evidence="2">
    <location>
        <begin position="1192"/>
        <end position="1219"/>
    </location>
</feature>
<feature type="compositionally biased region" description="Basic residues" evidence="2">
    <location>
        <begin position="342"/>
        <end position="352"/>
    </location>
</feature>
<feature type="compositionally biased region" description="Basic and acidic residues" evidence="2">
    <location>
        <begin position="693"/>
        <end position="702"/>
    </location>
</feature>
<feature type="compositionally biased region" description="Basic and acidic residues" evidence="2">
    <location>
        <begin position="929"/>
        <end position="948"/>
    </location>
</feature>
<feature type="compositionally biased region" description="Basic and acidic residues" evidence="2">
    <location>
        <begin position="1394"/>
        <end position="1426"/>
    </location>
</feature>
<feature type="region of interest" description="Disordered" evidence="2">
    <location>
        <begin position="1"/>
        <end position="1693"/>
    </location>
</feature>
<feature type="compositionally biased region" description="Low complexity" evidence="2">
    <location>
        <begin position="1434"/>
        <end position="1443"/>
    </location>
</feature>
<feature type="compositionally biased region" description="Low complexity" evidence="2">
    <location>
        <begin position="1583"/>
        <end position="1594"/>
    </location>
</feature>
<evidence type="ECO:0000313" key="4">
    <source>
        <dbReference type="EMBL" id="KAK7484825.1"/>
    </source>
</evidence>
<feature type="region of interest" description="Disordered" evidence="2">
    <location>
        <begin position="1760"/>
        <end position="1789"/>
    </location>
</feature>
<feature type="compositionally biased region" description="Gly residues" evidence="2">
    <location>
        <begin position="764"/>
        <end position="776"/>
    </location>
</feature>
<feature type="compositionally biased region" description="Basic and acidic residues" evidence="2">
    <location>
        <begin position="108"/>
        <end position="154"/>
    </location>
</feature>
<reference evidence="4 5" key="1">
    <citation type="journal article" date="2023" name="Sci. Data">
        <title>Genome assembly of the Korean intertidal mud-creeper Batillaria attramentaria.</title>
        <authorList>
            <person name="Patra A.K."/>
            <person name="Ho P.T."/>
            <person name="Jun S."/>
            <person name="Lee S.J."/>
            <person name="Kim Y."/>
            <person name="Won Y.J."/>
        </authorList>
    </citation>
    <scope>NUCLEOTIDE SEQUENCE [LARGE SCALE GENOMIC DNA]</scope>
    <source>
        <strain evidence="4">Wonlab-2016</strain>
    </source>
</reference>
<feature type="compositionally biased region" description="Low complexity" evidence="2">
    <location>
        <begin position="321"/>
        <end position="331"/>
    </location>
</feature>
<protein>
    <recommendedName>
        <fullName evidence="3">C3H1-type domain-containing protein</fullName>
    </recommendedName>
</protein>
<dbReference type="GO" id="GO:0008270">
    <property type="term" value="F:zinc ion binding"/>
    <property type="evidence" value="ECO:0007669"/>
    <property type="project" value="UniProtKB-KW"/>
</dbReference>
<feature type="compositionally biased region" description="Basic and acidic residues" evidence="2">
    <location>
        <begin position="1081"/>
        <end position="1121"/>
    </location>
</feature>
<keyword evidence="5" id="KW-1185">Reference proteome</keyword>
<feature type="compositionally biased region" description="Basic residues" evidence="2">
    <location>
        <begin position="1324"/>
        <end position="1337"/>
    </location>
</feature>
<feature type="compositionally biased region" description="Basic and acidic residues" evidence="2">
    <location>
        <begin position="807"/>
        <end position="899"/>
    </location>
</feature>
<keyword evidence="1" id="KW-0863">Zinc-finger</keyword>
<feature type="compositionally biased region" description="Basic and acidic residues" evidence="2">
    <location>
        <begin position="332"/>
        <end position="341"/>
    </location>
</feature>
<feature type="compositionally biased region" description="Basic and acidic residues" evidence="2">
    <location>
        <begin position="432"/>
        <end position="447"/>
    </location>
</feature>
<feature type="zinc finger region" description="C3H1-type" evidence="1">
    <location>
        <begin position="51"/>
        <end position="79"/>
    </location>
</feature>
<evidence type="ECO:0000259" key="3">
    <source>
        <dbReference type="PROSITE" id="PS50103"/>
    </source>
</evidence>
<feature type="compositionally biased region" description="Basic and acidic residues" evidence="2">
    <location>
        <begin position="598"/>
        <end position="661"/>
    </location>
</feature>
<keyword evidence="1" id="KW-0862">Zinc</keyword>
<comment type="caution">
    <text evidence="4">The sequence shown here is derived from an EMBL/GenBank/DDBJ whole genome shotgun (WGS) entry which is preliminary data.</text>
</comment>